<name>A0A8H4B4G3_GIGMA</name>
<dbReference type="GO" id="GO:0071949">
    <property type="term" value="F:FAD binding"/>
    <property type="evidence" value="ECO:0007669"/>
    <property type="project" value="InterPro"/>
</dbReference>
<organism evidence="8 9">
    <name type="scientific">Gigaspora margarita</name>
    <dbReference type="NCBI Taxonomy" id="4874"/>
    <lineage>
        <taxon>Eukaryota</taxon>
        <taxon>Fungi</taxon>
        <taxon>Fungi incertae sedis</taxon>
        <taxon>Mucoromycota</taxon>
        <taxon>Glomeromycotina</taxon>
        <taxon>Glomeromycetes</taxon>
        <taxon>Diversisporales</taxon>
        <taxon>Gigasporaceae</taxon>
        <taxon>Gigaspora</taxon>
    </lineage>
</organism>
<comment type="similarity">
    <text evidence="2">Belongs to the DAMOX/DASOX family.</text>
</comment>
<dbReference type="PIRSF" id="PIRSF000189">
    <property type="entry name" value="D-aa_oxidase"/>
    <property type="match status" value="1"/>
</dbReference>
<dbReference type="InterPro" id="IPR023209">
    <property type="entry name" value="DAO"/>
</dbReference>
<dbReference type="OrthoDB" id="2015447at2759"/>
<feature type="binding site" evidence="6">
    <location>
        <position position="105"/>
    </location>
    <ligand>
        <name>FAD</name>
        <dbReference type="ChEBI" id="CHEBI:57692"/>
    </ligand>
</feature>
<dbReference type="GO" id="GO:0019478">
    <property type="term" value="P:D-amino acid catabolic process"/>
    <property type="evidence" value="ECO:0007669"/>
    <property type="project" value="TreeGrafter"/>
</dbReference>
<evidence type="ECO:0000313" key="9">
    <source>
        <dbReference type="Proteomes" id="UP000439903"/>
    </source>
</evidence>
<dbReference type="PANTHER" id="PTHR11530:SF11">
    <property type="entry name" value="D-ASPARTATE OXIDASE"/>
    <property type="match status" value="1"/>
</dbReference>
<dbReference type="AlphaFoldDB" id="A0A8H4B4G3"/>
<evidence type="ECO:0000259" key="7">
    <source>
        <dbReference type="Pfam" id="PF01266"/>
    </source>
</evidence>
<proteinExistence type="inferred from homology"/>
<feature type="binding site" evidence="6">
    <location>
        <position position="238"/>
    </location>
    <ligand>
        <name>D-dopa</name>
        <dbReference type="ChEBI" id="CHEBI:149689"/>
    </ligand>
</feature>
<feature type="binding site" evidence="6">
    <location>
        <position position="271"/>
    </location>
    <ligand>
        <name>D-dopa</name>
        <dbReference type="ChEBI" id="CHEBI:149689"/>
    </ligand>
</feature>
<gene>
    <name evidence="8" type="ORF">F8M41_008512</name>
</gene>
<evidence type="ECO:0000256" key="5">
    <source>
        <dbReference type="ARBA" id="ARBA00023002"/>
    </source>
</evidence>
<evidence type="ECO:0000313" key="8">
    <source>
        <dbReference type="EMBL" id="KAF0558590.1"/>
    </source>
</evidence>
<dbReference type="SUPFAM" id="SSF54373">
    <property type="entry name" value="FAD-linked reductases, C-terminal domain"/>
    <property type="match status" value="1"/>
</dbReference>
<keyword evidence="9" id="KW-1185">Reference proteome</keyword>
<evidence type="ECO:0000256" key="4">
    <source>
        <dbReference type="ARBA" id="ARBA00022827"/>
    </source>
</evidence>
<keyword evidence="5" id="KW-0560">Oxidoreductase</keyword>
<dbReference type="Proteomes" id="UP000439903">
    <property type="component" value="Unassembled WGS sequence"/>
</dbReference>
<reference evidence="8 9" key="1">
    <citation type="journal article" date="2019" name="Environ. Microbiol.">
        <title>At the nexus of three kingdoms: the genome of the mycorrhizal fungus Gigaspora margarita provides insights into plant, endobacterial and fungal interactions.</title>
        <authorList>
            <person name="Venice F."/>
            <person name="Ghignone S."/>
            <person name="Salvioli di Fossalunga A."/>
            <person name="Amselem J."/>
            <person name="Novero M."/>
            <person name="Xianan X."/>
            <person name="Sedzielewska Toro K."/>
            <person name="Morin E."/>
            <person name="Lipzen A."/>
            <person name="Grigoriev I.V."/>
            <person name="Henrissat B."/>
            <person name="Martin F.M."/>
            <person name="Bonfante P."/>
        </authorList>
    </citation>
    <scope>NUCLEOTIDE SEQUENCE [LARGE SCALE GENOMIC DNA]</scope>
    <source>
        <strain evidence="8 9">BEG34</strain>
    </source>
</reference>
<dbReference type="PANTHER" id="PTHR11530">
    <property type="entry name" value="D-AMINO ACID OXIDASE"/>
    <property type="match status" value="1"/>
</dbReference>
<comment type="cofactor">
    <cofactor evidence="1 6">
        <name>FAD</name>
        <dbReference type="ChEBI" id="CHEBI:57692"/>
    </cofactor>
</comment>
<feature type="domain" description="FAD dependent oxidoreductase" evidence="7">
    <location>
        <begin position="56"/>
        <end position="284"/>
    </location>
</feature>
<dbReference type="Pfam" id="PF01266">
    <property type="entry name" value="DAO"/>
    <property type="match status" value="1"/>
</dbReference>
<dbReference type="GO" id="GO:0005737">
    <property type="term" value="C:cytoplasm"/>
    <property type="evidence" value="ECO:0007669"/>
    <property type="project" value="TreeGrafter"/>
</dbReference>
<sequence>MFYLDSEFDKKTFQYFWELAKMKENKSGVIIIDGFDYWDKLPENFSDPWFKTLCPNYRHLKKEELPEGVEFGTTYKTISINAPKYLEYLLYKFKSLGGTTQCTTVFHLHDCIDSNTDIVINCSGIHARTLGGVEDNDVYAARGQIVIVQLPRSYINWTFERYSGGKGGIDGGGTITYVIPRDNGEVILGGTYEKHNYSTEPDLKEATAIVQRCLSTRSDLLPQDQTNLTIKRNAISFRPCRKGGIRIEAEWISTEKFGKKILICHNYGHGGYGFQSSYGAAQNVIETINKSLSSD</sequence>
<dbReference type="EMBL" id="WTPW01000020">
    <property type="protein sequence ID" value="KAF0558590.1"/>
    <property type="molecule type" value="Genomic_DNA"/>
</dbReference>
<dbReference type="Gene3D" id="3.30.9.10">
    <property type="entry name" value="D-Amino Acid Oxidase, subunit A, domain 2"/>
    <property type="match status" value="1"/>
</dbReference>
<evidence type="ECO:0000256" key="6">
    <source>
        <dbReference type="PIRSR" id="PIRSR000189-1"/>
    </source>
</evidence>
<dbReference type="Gene3D" id="3.40.50.720">
    <property type="entry name" value="NAD(P)-binding Rossmann-like Domain"/>
    <property type="match status" value="1"/>
</dbReference>
<keyword evidence="4 6" id="KW-0274">FAD</keyword>
<dbReference type="GO" id="GO:0003884">
    <property type="term" value="F:D-amino-acid oxidase activity"/>
    <property type="evidence" value="ECO:0007669"/>
    <property type="project" value="InterPro"/>
</dbReference>
<evidence type="ECO:0000256" key="1">
    <source>
        <dbReference type="ARBA" id="ARBA00001974"/>
    </source>
</evidence>
<evidence type="ECO:0000256" key="2">
    <source>
        <dbReference type="ARBA" id="ARBA00006730"/>
    </source>
</evidence>
<accession>A0A8H4B4G3</accession>
<evidence type="ECO:0000256" key="3">
    <source>
        <dbReference type="ARBA" id="ARBA00022630"/>
    </source>
</evidence>
<dbReference type="InterPro" id="IPR006076">
    <property type="entry name" value="FAD-dep_OxRdtase"/>
</dbReference>
<dbReference type="SUPFAM" id="SSF51971">
    <property type="entry name" value="Nucleotide-binding domain"/>
    <property type="match status" value="1"/>
</dbReference>
<comment type="caution">
    <text evidence="8">The sequence shown here is derived from an EMBL/GenBank/DDBJ whole genome shotgun (WGS) entry which is preliminary data.</text>
</comment>
<protein>
    <submittedName>
        <fullName evidence="8">Nucleotide-binding domain-containing protein</fullName>
    </submittedName>
</protein>
<keyword evidence="3" id="KW-0285">Flavoprotein</keyword>
<feature type="binding site" evidence="6">
    <location>
        <position position="177"/>
    </location>
    <ligand>
        <name>D-dopa</name>
        <dbReference type="ChEBI" id="CHEBI:149689"/>
    </ligand>
</feature>